<evidence type="ECO:0000313" key="3">
    <source>
        <dbReference type="Proteomes" id="UP000824469"/>
    </source>
</evidence>
<accession>A0AA38FZE6</accession>
<protein>
    <submittedName>
        <fullName evidence="2">Uncharacterized protein</fullName>
    </submittedName>
</protein>
<dbReference type="Proteomes" id="UP000824469">
    <property type="component" value="Unassembled WGS sequence"/>
</dbReference>
<feature type="non-terminal residue" evidence="2">
    <location>
        <position position="1"/>
    </location>
</feature>
<gene>
    <name evidence="2" type="ORF">KI387_028379</name>
</gene>
<sequence>NQESMDAPSVRWGIYKGRSHALMNKKVKSLSFPQCKMGNNERPHALQMNRRKQSRIKAGLDGVHKETQ</sequence>
<comment type="caution">
    <text evidence="2">The sequence shown here is derived from an EMBL/GenBank/DDBJ whole genome shotgun (WGS) entry which is preliminary data.</text>
</comment>
<evidence type="ECO:0000313" key="2">
    <source>
        <dbReference type="EMBL" id="KAH9313344.1"/>
    </source>
</evidence>
<feature type="region of interest" description="Disordered" evidence="1">
    <location>
        <begin position="46"/>
        <end position="68"/>
    </location>
</feature>
<evidence type="ECO:0000256" key="1">
    <source>
        <dbReference type="SAM" id="MobiDB-lite"/>
    </source>
</evidence>
<keyword evidence="3" id="KW-1185">Reference proteome</keyword>
<proteinExistence type="predicted"/>
<dbReference type="AlphaFoldDB" id="A0AA38FZE6"/>
<feature type="non-terminal residue" evidence="2">
    <location>
        <position position="68"/>
    </location>
</feature>
<dbReference type="EMBL" id="JAHRHJ020000006">
    <property type="protein sequence ID" value="KAH9313344.1"/>
    <property type="molecule type" value="Genomic_DNA"/>
</dbReference>
<reference evidence="2 3" key="1">
    <citation type="journal article" date="2021" name="Nat. Plants">
        <title>The Taxus genome provides insights into paclitaxel biosynthesis.</title>
        <authorList>
            <person name="Xiong X."/>
            <person name="Gou J."/>
            <person name="Liao Q."/>
            <person name="Li Y."/>
            <person name="Zhou Q."/>
            <person name="Bi G."/>
            <person name="Li C."/>
            <person name="Du R."/>
            <person name="Wang X."/>
            <person name="Sun T."/>
            <person name="Guo L."/>
            <person name="Liang H."/>
            <person name="Lu P."/>
            <person name="Wu Y."/>
            <person name="Zhang Z."/>
            <person name="Ro D.K."/>
            <person name="Shang Y."/>
            <person name="Huang S."/>
            <person name="Yan J."/>
        </authorList>
    </citation>
    <scope>NUCLEOTIDE SEQUENCE [LARGE SCALE GENOMIC DNA]</scope>
    <source>
        <strain evidence="2">Ta-2019</strain>
    </source>
</reference>
<organism evidence="2 3">
    <name type="scientific">Taxus chinensis</name>
    <name type="common">Chinese yew</name>
    <name type="synonym">Taxus wallichiana var. chinensis</name>
    <dbReference type="NCBI Taxonomy" id="29808"/>
    <lineage>
        <taxon>Eukaryota</taxon>
        <taxon>Viridiplantae</taxon>
        <taxon>Streptophyta</taxon>
        <taxon>Embryophyta</taxon>
        <taxon>Tracheophyta</taxon>
        <taxon>Spermatophyta</taxon>
        <taxon>Pinopsida</taxon>
        <taxon>Pinidae</taxon>
        <taxon>Conifers II</taxon>
        <taxon>Cupressales</taxon>
        <taxon>Taxaceae</taxon>
        <taxon>Taxus</taxon>
    </lineage>
</organism>
<name>A0AA38FZE6_TAXCH</name>